<comment type="caution">
    <text evidence="1">The sequence shown here is derived from an EMBL/GenBank/DDBJ whole genome shotgun (WGS) entry which is preliminary data.</text>
</comment>
<dbReference type="InterPro" id="IPR054182">
    <property type="entry name" value="DUF6889"/>
</dbReference>
<protein>
    <submittedName>
        <fullName evidence="1">Uncharacterized protein</fullName>
    </submittedName>
</protein>
<dbReference type="Proteomes" id="UP001549184">
    <property type="component" value="Unassembled WGS sequence"/>
</dbReference>
<reference evidence="1 2" key="1">
    <citation type="submission" date="2024-06" db="EMBL/GenBank/DDBJ databases">
        <title>Sorghum-associated microbial communities from plants grown in Nebraska, USA.</title>
        <authorList>
            <person name="Schachtman D."/>
        </authorList>
    </citation>
    <scope>NUCLEOTIDE SEQUENCE [LARGE SCALE GENOMIC DNA]</scope>
    <source>
        <strain evidence="1 2">1073</strain>
    </source>
</reference>
<proteinExistence type="predicted"/>
<accession>A0ABV2JZT7</accession>
<dbReference type="Pfam" id="PF21829">
    <property type="entry name" value="DUF6889"/>
    <property type="match status" value="1"/>
</dbReference>
<gene>
    <name evidence="1" type="ORF">ABIC75_003830</name>
</gene>
<evidence type="ECO:0000313" key="1">
    <source>
        <dbReference type="EMBL" id="MET3654092.1"/>
    </source>
</evidence>
<evidence type="ECO:0000313" key="2">
    <source>
        <dbReference type="Proteomes" id="UP001549184"/>
    </source>
</evidence>
<name>A0ABV2JZT7_9GAMM</name>
<dbReference type="EMBL" id="JBEPMU010000006">
    <property type="protein sequence ID" value="MET3654092.1"/>
    <property type="molecule type" value="Genomic_DNA"/>
</dbReference>
<keyword evidence="2" id="KW-1185">Reference proteome</keyword>
<organism evidence="1 2">
    <name type="scientific">Dyella japonica</name>
    <dbReference type="NCBI Taxonomy" id="231455"/>
    <lineage>
        <taxon>Bacteria</taxon>
        <taxon>Pseudomonadati</taxon>
        <taxon>Pseudomonadota</taxon>
        <taxon>Gammaproteobacteria</taxon>
        <taxon>Lysobacterales</taxon>
        <taxon>Rhodanobacteraceae</taxon>
        <taxon>Dyella</taxon>
    </lineage>
</organism>
<sequence length="46" mass="5148">MRPVTKGYCRLESLIDGTLDLEAIAWANDAIDVAAENAIKAERMRR</sequence>